<accession>A0ABU6B2M9</accession>
<keyword evidence="8" id="KW-1185">Reference proteome</keyword>
<gene>
    <name evidence="7" type="ORF">U3653_28320</name>
</gene>
<evidence type="ECO:0000256" key="3">
    <source>
        <dbReference type="ARBA" id="ARBA00022630"/>
    </source>
</evidence>
<dbReference type="PROSITE" id="PS00862">
    <property type="entry name" value="OX2_COVAL_FAD"/>
    <property type="match status" value="1"/>
</dbReference>
<comment type="similarity">
    <text evidence="2">Belongs to the oxygen-dependent FAD-linked oxidoreductase family.</text>
</comment>
<protein>
    <submittedName>
        <fullName evidence="7">FAD-binding oxidoreductase</fullName>
    </submittedName>
</protein>
<evidence type="ECO:0000256" key="4">
    <source>
        <dbReference type="ARBA" id="ARBA00022827"/>
    </source>
</evidence>
<dbReference type="SUPFAM" id="SSF56176">
    <property type="entry name" value="FAD-binding/transporter-associated domain-like"/>
    <property type="match status" value="1"/>
</dbReference>
<feature type="domain" description="FAD-binding PCMH-type" evidence="6">
    <location>
        <begin position="43"/>
        <end position="213"/>
    </location>
</feature>
<dbReference type="Gene3D" id="3.30.465.10">
    <property type="match status" value="1"/>
</dbReference>
<dbReference type="PANTHER" id="PTHR42973">
    <property type="entry name" value="BINDING OXIDOREDUCTASE, PUTATIVE (AFU_ORTHOLOGUE AFUA_1G17690)-RELATED"/>
    <property type="match status" value="1"/>
</dbReference>
<evidence type="ECO:0000313" key="8">
    <source>
        <dbReference type="Proteomes" id="UP001348098"/>
    </source>
</evidence>
<dbReference type="InterPro" id="IPR016169">
    <property type="entry name" value="FAD-bd_PCMH_sub2"/>
</dbReference>
<dbReference type="InterPro" id="IPR016166">
    <property type="entry name" value="FAD-bd_PCMH"/>
</dbReference>
<evidence type="ECO:0000256" key="2">
    <source>
        <dbReference type="ARBA" id="ARBA00005466"/>
    </source>
</evidence>
<dbReference type="Pfam" id="PF01565">
    <property type="entry name" value="FAD_binding_4"/>
    <property type="match status" value="1"/>
</dbReference>
<dbReference type="EMBL" id="JAYKYQ010000014">
    <property type="protein sequence ID" value="MEB3513949.1"/>
    <property type="molecule type" value="Genomic_DNA"/>
</dbReference>
<dbReference type="InterPro" id="IPR006093">
    <property type="entry name" value="Oxy_OxRdtase_FAD_BS"/>
</dbReference>
<dbReference type="InterPro" id="IPR016167">
    <property type="entry name" value="FAD-bd_PCMH_sub1"/>
</dbReference>
<proteinExistence type="inferred from homology"/>
<organism evidence="7 8">
    <name type="scientific">Nocardia implantans</name>
    <dbReference type="NCBI Taxonomy" id="3108168"/>
    <lineage>
        <taxon>Bacteria</taxon>
        <taxon>Bacillati</taxon>
        <taxon>Actinomycetota</taxon>
        <taxon>Actinomycetes</taxon>
        <taxon>Mycobacteriales</taxon>
        <taxon>Nocardiaceae</taxon>
        <taxon>Nocardia</taxon>
    </lineage>
</organism>
<dbReference type="InterPro" id="IPR050416">
    <property type="entry name" value="FAD-linked_Oxidoreductase"/>
</dbReference>
<name>A0ABU6B2M9_9NOCA</name>
<keyword evidence="3" id="KW-0285">Flavoprotein</keyword>
<dbReference type="PROSITE" id="PS51387">
    <property type="entry name" value="FAD_PCMH"/>
    <property type="match status" value="1"/>
</dbReference>
<evidence type="ECO:0000259" key="6">
    <source>
        <dbReference type="PROSITE" id="PS51387"/>
    </source>
</evidence>
<dbReference type="Gene3D" id="3.40.462.20">
    <property type="match status" value="1"/>
</dbReference>
<dbReference type="InterPro" id="IPR006094">
    <property type="entry name" value="Oxid_FAD_bind_N"/>
</dbReference>
<comment type="caution">
    <text evidence="7">The sequence shown here is derived from an EMBL/GenBank/DDBJ whole genome shotgun (WGS) entry which is preliminary data.</text>
</comment>
<dbReference type="Proteomes" id="UP001348098">
    <property type="component" value="Unassembled WGS sequence"/>
</dbReference>
<evidence type="ECO:0000256" key="1">
    <source>
        <dbReference type="ARBA" id="ARBA00001974"/>
    </source>
</evidence>
<dbReference type="Gene3D" id="3.30.43.10">
    <property type="entry name" value="Uridine Diphospho-n-acetylenolpyruvylglucosamine Reductase, domain 2"/>
    <property type="match status" value="1"/>
</dbReference>
<evidence type="ECO:0000256" key="5">
    <source>
        <dbReference type="ARBA" id="ARBA00023002"/>
    </source>
</evidence>
<dbReference type="InterPro" id="IPR036318">
    <property type="entry name" value="FAD-bd_PCMH-like_sf"/>
</dbReference>
<reference evidence="7 8" key="1">
    <citation type="submission" date="2023-12" db="EMBL/GenBank/DDBJ databases">
        <title>novel species in genus Nocarida.</title>
        <authorList>
            <person name="Li Z."/>
        </authorList>
    </citation>
    <scope>NUCLEOTIDE SEQUENCE [LARGE SCALE GENOMIC DNA]</scope>
    <source>
        <strain evidence="7 8">CDC186</strain>
    </source>
</reference>
<evidence type="ECO:0000313" key="7">
    <source>
        <dbReference type="EMBL" id="MEB3513949.1"/>
    </source>
</evidence>
<keyword evidence="5" id="KW-0560">Oxidoreductase</keyword>
<dbReference type="PANTHER" id="PTHR42973:SF39">
    <property type="entry name" value="FAD-BINDING PCMH-TYPE DOMAIN-CONTAINING PROTEIN"/>
    <property type="match status" value="1"/>
</dbReference>
<dbReference type="RefSeq" id="WP_195082956.1">
    <property type="nucleotide sequence ID" value="NZ_JAYESH010000015.1"/>
</dbReference>
<comment type="cofactor">
    <cofactor evidence="1">
        <name>FAD</name>
        <dbReference type="ChEBI" id="CHEBI:57692"/>
    </cofactor>
</comment>
<sequence>MITPSPFPLDPLLEALHRTVTSGQVATSGAGYDAGCVVWNGAVRHRPAVVLRCRTPADVQAGVRAARDHGVPLSVRGGGHDWAGRALTDGGLTLDLSDMRQVRVDPDARVAWVSGGASSAEVAEAAHAYGLVAVTGTAGSVGMVGLSLGGGYGPLSGRFGLAVDNVLAVDVVLADGSLVTTDAEREPELFWAVRGGGGNFGVVTGMRIRLHAVAALLSGMIMYPAEQAGTVLAGLAEYLPACTPDALTVQSGFVTGPTGSPAVFVAPTWCGAARTGEHEVESFARLGDPLLVHIGPVTLPDLMAGTDALFPPGRHIEIDTRTVPELSPAVRDVLQAGGGAATSPLSAVALHTLHGAAARIPVTDTAFGNRHPHLTVEVIAAWEPGDAAEPAHRAWAANLADALTPDALPGGYPNLLGPRDTARIAHAYGPNTTRLLAAKRRYDPDALFHSIPLPADDPDSTASATRVCAG</sequence>
<keyword evidence="4" id="KW-0274">FAD</keyword>